<keyword evidence="1" id="KW-0677">Repeat</keyword>
<dbReference type="PANTHER" id="PTHR24273">
    <property type="entry name" value="FI04643P-RELATED"/>
    <property type="match status" value="1"/>
</dbReference>
<protein>
    <submittedName>
        <fullName evidence="3">HYR domain-containing protein</fullName>
    </submittedName>
</protein>
<keyword evidence="4" id="KW-1185">Reference proteome</keyword>
<sequence length="248" mass="25120">VVDSVPPVAICQDITIQLDHLGLASIQPIDIDGGSNDACGIQGLAIDKSQFSCGDVGPNTVTLTVTDNNGNQSSCQATVTVVDSVPPVAICQDITIQLDHLGLASIQPIDIDGGSNDACGIHGLAIDKSQFGCGDVGPNTVTLTVTDNNGNQSSCQATVTVVDSVPPVAICQDITIQLDHLGLASIQPIDIDGGSNDACGIQGLAIDKSQFSCGDVGPNTVTLTVTDNNGNQSSCQATVTVVDSVPPV</sequence>
<proteinExistence type="predicted"/>
<dbReference type="AlphaFoldDB" id="A0A5C6UNM7"/>
<dbReference type="EMBL" id="VORB01000029">
    <property type="protein sequence ID" value="TXC74922.1"/>
    <property type="molecule type" value="Genomic_DNA"/>
</dbReference>
<dbReference type="PANTHER" id="PTHR24273:SF32">
    <property type="entry name" value="HYALIN"/>
    <property type="match status" value="1"/>
</dbReference>
<dbReference type="InterPro" id="IPR003410">
    <property type="entry name" value="HYR_dom"/>
</dbReference>
<feature type="domain" description="HYR" evidence="2">
    <location>
        <begin position="82"/>
        <end position="163"/>
    </location>
</feature>
<dbReference type="OrthoDB" id="9805017at2"/>
<dbReference type="RefSeq" id="WP_147015493.1">
    <property type="nucleotide sequence ID" value="NZ_VORB01000029.1"/>
</dbReference>
<evidence type="ECO:0000313" key="4">
    <source>
        <dbReference type="Proteomes" id="UP000321168"/>
    </source>
</evidence>
<evidence type="ECO:0000259" key="2">
    <source>
        <dbReference type="PROSITE" id="PS50825"/>
    </source>
</evidence>
<dbReference type="PROSITE" id="PS50825">
    <property type="entry name" value="HYR"/>
    <property type="match status" value="1"/>
</dbReference>
<dbReference type="Proteomes" id="UP000321168">
    <property type="component" value="Unassembled WGS sequence"/>
</dbReference>
<feature type="non-terminal residue" evidence="3">
    <location>
        <position position="248"/>
    </location>
</feature>
<dbReference type="Gene3D" id="2.60.40.10">
    <property type="entry name" value="Immunoglobulins"/>
    <property type="match status" value="3"/>
</dbReference>
<dbReference type="Pfam" id="PF02494">
    <property type="entry name" value="HYR"/>
    <property type="match status" value="3"/>
</dbReference>
<organism evidence="3 4">
    <name type="scientific">Luteibaculum oceani</name>
    <dbReference type="NCBI Taxonomy" id="1294296"/>
    <lineage>
        <taxon>Bacteria</taxon>
        <taxon>Pseudomonadati</taxon>
        <taxon>Bacteroidota</taxon>
        <taxon>Flavobacteriia</taxon>
        <taxon>Flavobacteriales</taxon>
        <taxon>Luteibaculaceae</taxon>
        <taxon>Luteibaculum</taxon>
    </lineage>
</organism>
<evidence type="ECO:0000313" key="3">
    <source>
        <dbReference type="EMBL" id="TXC74922.1"/>
    </source>
</evidence>
<name>A0A5C6UNM7_9FLAO</name>
<dbReference type="InterPro" id="IPR013783">
    <property type="entry name" value="Ig-like_fold"/>
</dbReference>
<feature type="non-terminal residue" evidence="3">
    <location>
        <position position="1"/>
    </location>
</feature>
<comment type="caution">
    <text evidence="3">The sequence shown here is derived from an EMBL/GenBank/DDBJ whole genome shotgun (WGS) entry which is preliminary data.</text>
</comment>
<gene>
    <name evidence="3" type="ORF">FRX97_12155</name>
</gene>
<evidence type="ECO:0000256" key="1">
    <source>
        <dbReference type="ARBA" id="ARBA00022737"/>
    </source>
</evidence>
<reference evidence="3 4" key="1">
    <citation type="submission" date="2019-08" db="EMBL/GenBank/DDBJ databases">
        <title>Genome of Luteibaculum oceani JCM 18817.</title>
        <authorList>
            <person name="Bowman J.P."/>
        </authorList>
    </citation>
    <scope>NUCLEOTIDE SEQUENCE [LARGE SCALE GENOMIC DNA]</scope>
    <source>
        <strain evidence="3 4">JCM 18817</strain>
    </source>
</reference>
<accession>A0A5C6UNM7</accession>